<accession>A0A6G0X0X5</accession>
<keyword evidence="3" id="KW-1185">Reference proteome</keyword>
<dbReference type="Proteomes" id="UP000481153">
    <property type="component" value="Unassembled WGS sequence"/>
</dbReference>
<evidence type="ECO:0000313" key="3">
    <source>
        <dbReference type="Proteomes" id="UP000481153"/>
    </source>
</evidence>
<sequence length="329" mass="36876">MSSAVAPPQVPSRHRSARSRTASENIHCDKANTQVTIQCVEHTVAWLQSHDLEKAPSSFIQSLLHWFHDRPENDNTPPLPLDWGMDQLGLAWNEQSFGVLNGPLYADMKQARRLLRSGRLTNATISERAAFGLWFAEFLDQVSVCDQLKQRLLAEKVNLGQSATTYVITLYNRVQALYEESIKAANGDDDSEERVNRLHLQCLDELDAVLTDEELAVADANKETSSPTLEHAALSVFCSHLRAEDAAGGVFVAKLVAWLRSTLSREDFAAFFKLLAPPLKEGLARHWKAYADHLNRLEPFSIDDEVYCCADYPRARVQVSPTNNQTAIF</sequence>
<gene>
    <name evidence="2" type="ORF">Ae201684_009773</name>
</gene>
<organism evidence="2 3">
    <name type="scientific">Aphanomyces euteiches</name>
    <dbReference type="NCBI Taxonomy" id="100861"/>
    <lineage>
        <taxon>Eukaryota</taxon>
        <taxon>Sar</taxon>
        <taxon>Stramenopiles</taxon>
        <taxon>Oomycota</taxon>
        <taxon>Saprolegniomycetes</taxon>
        <taxon>Saprolegniales</taxon>
        <taxon>Verrucalvaceae</taxon>
        <taxon>Aphanomyces</taxon>
    </lineage>
</organism>
<evidence type="ECO:0000313" key="2">
    <source>
        <dbReference type="EMBL" id="KAF0733539.1"/>
    </source>
</evidence>
<proteinExistence type="predicted"/>
<dbReference type="AlphaFoldDB" id="A0A6G0X0X5"/>
<evidence type="ECO:0000256" key="1">
    <source>
        <dbReference type="SAM" id="MobiDB-lite"/>
    </source>
</evidence>
<reference evidence="2 3" key="1">
    <citation type="submission" date="2019-07" db="EMBL/GenBank/DDBJ databases">
        <title>Genomics analysis of Aphanomyces spp. identifies a new class of oomycete effector associated with host adaptation.</title>
        <authorList>
            <person name="Gaulin E."/>
        </authorList>
    </citation>
    <scope>NUCLEOTIDE SEQUENCE [LARGE SCALE GENOMIC DNA]</scope>
    <source>
        <strain evidence="2 3">ATCC 201684</strain>
    </source>
</reference>
<feature type="region of interest" description="Disordered" evidence="1">
    <location>
        <begin position="1"/>
        <end position="25"/>
    </location>
</feature>
<dbReference type="VEuPathDB" id="FungiDB:AeMF1_013454"/>
<protein>
    <submittedName>
        <fullName evidence="2">Uncharacterized protein</fullName>
    </submittedName>
</protein>
<comment type="caution">
    <text evidence="2">The sequence shown here is derived from an EMBL/GenBank/DDBJ whole genome shotgun (WGS) entry which is preliminary data.</text>
</comment>
<name>A0A6G0X0X5_9STRA</name>
<dbReference type="EMBL" id="VJMJ01000122">
    <property type="protein sequence ID" value="KAF0733539.1"/>
    <property type="molecule type" value="Genomic_DNA"/>
</dbReference>